<dbReference type="AlphaFoldDB" id="A0A1I4ZVK1"/>
<gene>
    <name evidence="2" type="ORF">SAMN05216289_12942</name>
</gene>
<dbReference type="OrthoDB" id="9796486at2"/>
<organism evidence="2 3">
    <name type="scientific">Dokdonella immobilis</name>
    <dbReference type="NCBI Taxonomy" id="578942"/>
    <lineage>
        <taxon>Bacteria</taxon>
        <taxon>Pseudomonadati</taxon>
        <taxon>Pseudomonadota</taxon>
        <taxon>Gammaproteobacteria</taxon>
        <taxon>Lysobacterales</taxon>
        <taxon>Rhodanobacteraceae</taxon>
        <taxon>Dokdonella</taxon>
    </lineage>
</organism>
<dbReference type="CDD" id="cd00322">
    <property type="entry name" value="FNR_like"/>
    <property type="match status" value="1"/>
</dbReference>
<evidence type="ECO:0000259" key="1">
    <source>
        <dbReference type="PROSITE" id="PS51384"/>
    </source>
</evidence>
<dbReference type="SUPFAM" id="SSF52343">
    <property type="entry name" value="Ferredoxin reductase-like, C-terminal NADP-linked domain"/>
    <property type="match status" value="1"/>
</dbReference>
<dbReference type="EMBL" id="FOVF01000029">
    <property type="protein sequence ID" value="SFN54252.1"/>
    <property type="molecule type" value="Genomic_DNA"/>
</dbReference>
<keyword evidence="3" id="KW-1185">Reference proteome</keyword>
<dbReference type="PROSITE" id="PS51384">
    <property type="entry name" value="FAD_FR"/>
    <property type="match status" value="1"/>
</dbReference>
<dbReference type="Pfam" id="PF00175">
    <property type="entry name" value="NAD_binding_1"/>
    <property type="match status" value="1"/>
</dbReference>
<dbReference type="InterPro" id="IPR050415">
    <property type="entry name" value="MRET"/>
</dbReference>
<name>A0A1I4ZVK1_9GAMM</name>
<protein>
    <submittedName>
        <fullName evidence="2">Ferredoxin-NADP reductase</fullName>
    </submittedName>
</protein>
<accession>A0A1I4ZVK1</accession>
<dbReference type="InterPro" id="IPR001433">
    <property type="entry name" value="OxRdtase_FAD/NAD-bd"/>
</dbReference>
<feature type="domain" description="FAD-binding FR-type" evidence="1">
    <location>
        <begin position="1"/>
        <end position="102"/>
    </location>
</feature>
<dbReference type="Gene3D" id="3.40.50.80">
    <property type="entry name" value="Nucleotide-binding domain of ferredoxin-NADP reductase (FNR) module"/>
    <property type="match status" value="1"/>
</dbReference>
<dbReference type="RefSeq" id="WP_092409805.1">
    <property type="nucleotide sequence ID" value="NZ_FOVF01000029.1"/>
</dbReference>
<dbReference type="SUPFAM" id="SSF63380">
    <property type="entry name" value="Riboflavin synthase domain-like"/>
    <property type="match status" value="1"/>
</dbReference>
<dbReference type="GO" id="GO:0016491">
    <property type="term" value="F:oxidoreductase activity"/>
    <property type="evidence" value="ECO:0007669"/>
    <property type="project" value="InterPro"/>
</dbReference>
<evidence type="ECO:0000313" key="2">
    <source>
        <dbReference type="EMBL" id="SFN54252.1"/>
    </source>
</evidence>
<dbReference type="Proteomes" id="UP000198575">
    <property type="component" value="Unassembled WGS sequence"/>
</dbReference>
<sequence length="239" mass="25808">MSAHRSALLRKETVAEGTLALHLRKPVGFAFKPGQAIDLVLGAPELAEASRRHAFSIVSAPHESHVTIATRMRDSAFKRALAALAPGDALDMDGPFGSLTLHNNVARPACLIAGGIGITPFMSMLRHATAEKSAHRLLLIYSNRRPEDAAFLAELEDLTRRNDRFRLVATMTGMDTSKQPWSGETRRIDAPFIAGVLAEMPESIFYVVGPPAMVASVLSALEAAGVDGDYVRSEEFPGY</sequence>
<dbReference type="PRINTS" id="PR00410">
    <property type="entry name" value="PHEHYDRXLASE"/>
</dbReference>
<dbReference type="STRING" id="578942.SAMN05216289_12942"/>
<dbReference type="Gene3D" id="2.40.30.10">
    <property type="entry name" value="Translation factors"/>
    <property type="match status" value="1"/>
</dbReference>
<dbReference type="InterPro" id="IPR039261">
    <property type="entry name" value="FNR_nucleotide-bd"/>
</dbReference>
<proteinExistence type="predicted"/>
<dbReference type="PANTHER" id="PTHR47354">
    <property type="entry name" value="NADH OXIDOREDUCTASE HCR"/>
    <property type="match status" value="1"/>
</dbReference>
<dbReference type="PANTHER" id="PTHR47354:SF5">
    <property type="entry name" value="PROTEIN RFBI"/>
    <property type="match status" value="1"/>
</dbReference>
<dbReference type="InterPro" id="IPR017927">
    <property type="entry name" value="FAD-bd_FR_type"/>
</dbReference>
<evidence type="ECO:0000313" key="3">
    <source>
        <dbReference type="Proteomes" id="UP000198575"/>
    </source>
</evidence>
<reference evidence="2 3" key="1">
    <citation type="submission" date="2016-10" db="EMBL/GenBank/DDBJ databases">
        <authorList>
            <person name="de Groot N.N."/>
        </authorList>
    </citation>
    <scope>NUCLEOTIDE SEQUENCE [LARGE SCALE GENOMIC DNA]</scope>
    <source>
        <strain evidence="2 3">CGMCC 1.7659</strain>
    </source>
</reference>
<dbReference type="InterPro" id="IPR017938">
    <property type="entry name" value="Riboflavin_synthase-like_b-brl"/>
</dbReference>